<dbReference type="FunFam" id="3.40.50.1260:FF:000003">
    <property type="entry name" value="Phosphoglycerate kinase"/>
    <property type="match status" value="1"/>
</dbReference>
<evidence type="ECO:0000313" key="15">
    <source>
        <dbReference type="EMBL" id="RZD17347.1"/>
    </source>
</evidence>
<dbReference type="AlphaFoldDB" id="A0A519BJB0"/>
<organism evidence="15 16">
    <name type="scientific">Acididesulfobacter guangdongensis</name>
    <dbReference type="NCBI Taxonomy" id="2597225"/>
    <lineage>
        <taxon>Bacteria</taxon>
        <taxon>Deltaproteobacteria</taxon>
        <taxon>Candidatus Acidulodesulfobacterales</taxon>
        <taxon>Candidatus Acididesulfobacter</taxon>
    </lineage>
</organism>
<dbReference type="HAMAP" id="MF_00145">
    <property type="entry name" value="Phosphoglyc_kinase"/>
    <property type="match status" value="1"/>
</dbReference>
<comment type="caution">
    <text evidence="11">Lacks conserved residue(s) required for the propagation of feature annotation.</text>
</comment>
<feature type="binding site" evidence="12">
    <location>
        <position position="153"/>
    </location>
    <ligand>
        <name>(2R)-3-phosphoglycerate</name>
        <dbReference type="ChEBI" id="CHEBI:58272"/>
    </ligand>
</feature>
<dbReference type="PRINTS" id="PR00477">
    <property type="entry name" value="PHGLYCKINASE"/>
</dbReference>
<feature type="binding site" evidence="11">
    <location>
        <position position="120"/>
    </location>
    <ligand>
        <name>substrate</name>
    </ligand>
</feature>
<dbReference type="GO" id="GO:0005524">
    <property type="term" value="F:ATP binding"/>
    <property type="evidence" value="ECO:0007669"/>
    <property type="project" value="UniProtKB-KW"/>
</dbReference>
<evidence type="ECO:0000256" key="1">
    <source>
        <dbReference type="ARBA" id="ARBA00000642"/>
    </source>
</evidence>
<evidence type="ECO:0000256" key="12">
    <source>
        <dbReference type="PIRSR" id="PIRSR000724-1"/>
    </source>
</evidence>
<comment type="subcellular location">
    <subcellularLocation>
        <location evidence="11">Cytoplasm</location>
    </subcellularLocation>
</comment>
<keyword evidence="10 11" id="KW-0067">ATP-binding</keyword>
<feature type="binding site" evidence="11">
    <location>
        <position position="153"/>
    </location>
    <ligand>
        <name>substrate</name>
    </ligand>
</feature>
<feature type="binding site" evidence="11 13">
    <location>
        <position position="204"/>
    </location>
    <ligand>
        <name>ATP</name>
        <dbReference type="ChEBI" id="CHEBI:30616"/>
    </ligand>
</feature>
<evidence type="ECO:0000256" key="11">
    <source>
        <dbReference type="HAMAP-Rule" id="MF_00145"/>
    </source>
</evidence>
<sequence>MDNIIYIDEIEIKNKTLLIRVDFNVPLDSNGNITDDSRIRAVLPTINYCLDEKAKIVLMSHMGRPKGKPVPELSLLVVAKRLSRLLDKEVKFVNDCIGELAENAVKSSSYGDIMLLENLRFHSEETANDDNFGKELASLCDIYVNDAFATAHRSHASNVAVTKYVNTCAAGFLIRKELNYFRRAVENPMRPFVAIIGGAKVSGKIEVLSNLAEKVDKLVIGGAMSNTFLKALGHDIGASLVENDMVEYAKKTLNKIKEKKIKLYLPVDAVVADKFAPDAESKVTTVQEIPKDWLALDIGPATVTLFSEAIQNAKTIVWNGPMGVFEFDAFSRGTYAMVSNVANAYALTIVGGGDTDVALHRAGEFAKMSYVSTGGGAFLELLEGKVLPGIQALIECSKKNKLTPNQQL</sequence>
<dbReference type="GO" id="GO:0043531">
    <property type="term" value="F:ADP binding"/>
    <property type="evidence" value="ECO:0007669"/>
    <property type="project" value="TreeGrafter"/>
</dbReference>
<accession>A0A519BJB0</accession>
<dbReference type="InterPro" id="IPR015824">
    <property type="entry name" value="Phosphoglycerate_kinase_N"/>
</dbReference>
<keyword evidence="11" id="KW-0963">Cytoplasm</keyword>
<dbReference type="InterPro" id="IPR001576">
    <property type="entry name" value="Phosphoglycerate_kinase"/>
</dbReference>
<dbReference type="Proteomes" id="UP000316562">
    <property type="component" value="Unassembled WGS sequence"/>
</dbReference>
<proteinExistence type="inferred from homology"/>
<evidence type="ECO:0000256" key="9">
    <source>
        <dbReference type="ARBA" id="ARBA00022777"/>
    </source>
</evidence>
<comment type="pathway">
    <text evidence="2 11">Carbohydrate degradation; glycolysis; pyruvate from D-glyceraldehyde 3-phosphate: step 2/5.</text>
</comment>
<evidence type="ECO:0000256" key="6">
    <source>
        <dbReference type="ARBA" id="ARBA00016471"/>
    </source>
</evidence>
<evidence type="ECO:0000256" key="13">
    <source>
        <dbReference type="PIRSR" id="PIRSR000724-2"/>
    </source>
</evidence>
<evidence type="ECO:0000256" key="5">
    <source>
        <dbReference type="ARBA" id="ARBA00013061"/>
    </source>
</evidence>
<dbReference type="InterPro" id="IPR036043">
    <property type="entry name" value="Phosphoglycerate_kinase_sf"/>
</dbReference>
<dbReference type="EMBL" id="SGBC01000001">
    <property type="protein sequence ID" value="RZD17347.1"/>
    <property type="molecule type" value="Genomic_DNA"/>
</dbReference>
<dbReference type="PANTHER" id="PTHR11406">
    <property type="entry name" value="PHOSPHOGLYCERATE KINASE"/>
    <property type="match status" value="1"/>
</dbReference>
<feature type="binding site" evidence="11 13">
    <location>
        <begin position="352"/>
        <end position="355"/>
    </location>
    <ligand>
        <name>ATP</name>
        <dbReference type="ChEBI" id="CHEBI:30616"/>
    </ligand>
</feature>
<keyword evidence="9 11" id="KW-0418">Kinase</keyword>
<dbReference type="EC" id="2.7.2.3" evidence="5 11"/>
<feature type="binding site" evidence="11 12">
    <location>
        <begin position="61"/>
        <end position="64"/>
    </location>
    <ligand>
        <name>substrate</name>
    </ligand>
</feature>
<dbReference type="GO" id="GO:0004618">
    <property type="term" value="F:phosphoglycerate kinase activity"/>
    <property type="evidence" value="ECO:0007669"/>
    <property type="project" value="UniProtKB-UniRule"/>
</dbReference>
<evidence type="ECO:0000256" key="8">
    <source>
        <dbReference type="ARBA" id="ARBA00022741"/>
    </source>
</evidence>
<dbReference type="PIRSF" id="PIRSF000724">
    <property type="entry name" value="Pgk"/>
    <property type="match status" value="1"/>
</dbReference>
<dbReference type="SUPFAM" id="SSF53748">
    <property type="entry name" value="Phosphoglycerate kinase"/>
    <property type="match status" value="1"/>
</dbReference>
<comment type="subunit">
    <text evidence="4 11">Monomer.</text>
</comment>
<dbReference type="GO" id="GO:0006096">
    <property type="term" value="P:glycolytic process"/>
    <property type="evidence" value="ECO:0007669"/>
    <property type="project" value="UniProtKB-UniRule"/>
</dbReference>
<feature type="binding site" evidence="11">
    <location>
        <position position="38"/>
    </location>
    <ligand>
        <name>substrate</name>
    </ligand>
</feature>
<feature type="binding site" evidence="12">
    <location>
        <position position="38"/>
    </location>
    <ligand>
        <name>(2R)-3-phosphoglycerate</name>
        <dbReference type="ChEBI" id="CHEBI:58272"/>
    </ligand>
</feature>
<evidence type="ECO:0000256" key="7">
    <source>
        <dbReference type="ARBA" id="ARBA00022679"/>
    </source>
</evidence>
<feature type="binding site" evidence="11 13">
    <location>
        <position position="326"/>
    </location>
    <ligand>
        <name>ATP</name>
        <dbReference type="ChEBI" id="CHEBI:30616"/>
    </ligand>
</feature>
<evidence type="ECO:0000256" key="3">
    <source>
        <dbReference type="ARBA" id="ARBA00008982"/>
    </source>
</evidence>
<reference evidence="15 16" key="1">
    <citation type="journal article" date="2019" name="ISME J.">
        <title>Insights into ecological role of a new deltaproteobacterial order Candidatus Acidulodesulfobacterales by metagenomics and metatranscriptomics.</title>
        <authorList>
            <person name="Tan S."/>
            <person name="Liu J."/>
            <person name="Fang Y."/>
            <person name="Hedlund B.P."/>
            <person name="Lian Z.H."/>
            <person name="Huang L.Y."/>
            <person name="Li J.T."/>
            <person name="Huang L.N."/>
            <person name="Li W.J."/>
            <person name="Jiang H.C."/>
            <person name="Dong H.L."/>
            <person name="Shu W.S."/>
        </authorList>
    </citation>
    <scope>NUCLEOTIDE SEQUENCE [LARGE SCALE GENOMIC DNA]</scope>
    <source>
        <strain evidence="15">AP2</strain>
    </source>
</reference>
<feature type="binding site" evidence="12">
    <location>
        <position position="120"/>
    </location>
    <ligand>
        <name>(2R)-3-phosphoglycerate</name>
        <dbReference type="ChEBI" id="CHEBI:58272"/>
    </ligand>
</feature>
<dbReference type="UniPathway" id="UPA00109">
    <property type="reaction ID" value="UER00185"/>
</dbReference>
<comment type="caution">
    <text evidence="15">The sequence shown here is derived from an EMBL/GenBank/DDBJ whole genome shotgun (WGS) entry which is preliminary data.</text>
</comment>
<evidence type="ECO:0000256" key="14">
    <source>
        <dbReference type="RuleBase" id="RU000532"/>
    </source>
</evidence>
<dbReference type="Pfam" id="PF00162">
    <property type="entry name" value="PGK"/>
    <property type="match status" value="1"/>
</dbReference>
<comment type="similarity">
    <text evidence="3 11 14">Belongs to the phosphoglycerate kinase family.</text>
</comment>
<protein>
    <recommendedName>
        <fullName evidence="6 11">Phosphoglycerate kinase</fullName>
        <ecNumber evidence="5 11">2.7.2.3</ecNumber>
    </recommendedName>
</protein>
<keyword evidence="7 11" id="KW-0808">Transferase</keyword>
<evidence type="ECO:0000256" key="10">
    <source>
        <dbReference type="ARBA" id="ARBA00022840"/>
    </source>
</evidence>
<dbReference type="PANTHER" id="PTHR11406:SF23">
    <property type="entry name" value="PHOSPHOGLYCERATE KINASE 1, CHLOROPLASTIC-RELATED"/>
    <property type="match status" value="1"/>
</dbReference>
<keyword evidence="11" id="KW-0324">Glycolysis</keyword>
<evidence type="ECO:0000313" key="16">
    <source>
        <dbReference type="Proteomes" id="UP000316562"/>
    </source>
</evidence>
<dbReference type="GO" id="GO:0005829">
    <property type="term" value="C:cytosol"/>
    <property type="evidence" value="ECO:0007669"/>
    <property type="project" value="TreeGrafter"/>
</dbReference>
<evidence type="ECO:0000256" key="4">
    <source>
        <dbReference type="ARBA" id="ARBA00011245"/>
    </source>
</evidence>
<dbReference type="CDD" id="cd00318">
    <property type="entry name" value="Phosphoglycerate_kinase"/>
    <property type="match status" value="1"/>
</dbReference>
<dbReference type="Gene3D" id="3.40.50.1260">
    <property type="entry name" value="Phosphoglycerate kinase, N-terminal domain"/>
    <property type="match status" value="2"/>
</dbReference>
<feature type="binding site" evidence="11 12">
    <location>
        <begin position="22"/>
        <end position="24"/>
    </location>
    <ligand>
        <name>substrate</name>
    </ligand>
</feature>
<gene>
    <name evidence="11" type="primary">pgk</name>
    <name evidence="15" type="ORF">EVJ46_03715</name>
</gene>
<evidence type="ECO:0000256" key="2">
    <source>
        <dbReference type="ARBA" id="ARBA00004838"/>
    </source>
</evidence>
<dbReference type="FunFam" id="3.40.50.1260:FF:000006">
    <property type="entry name" value="Phosphoglycerate kinase"/>
    <property type="match status" value="1"/>
</dbReference>
<comment type="catalytic activity">
    <reaction evidence="1 11 14">
        <text>(2R)-3-phosphoglycerate + ATP = (2R)-3-phospho-glyceroyl phosphate + ADP</text>
        <dbReference type="Rhea" id="RHEA:14801"/>
        <dbReference type="ChEBI" id="CHEBI:30616"/>
        <dbReference type="ChEBI" id="CHEBI:57604"/>
        <dbReference type="ChEBI" id="CHEBI:58272"/>
        <dbReference type="ChEBI" id="CHEBI:456216"/>
        <dbReference type="EC" id="2.7.2.3"/>
    </reaction>
</comment>
<name>A0A519BJB0_ACIG2</name>
<dbReference type="GO" id="GO:0006094">
    <property type="term" value="P:gluconeogenesis"/>
    <property type="evidence" value="ECO:0007669"/>
    <property type="project" value="TreeGrafter"/>
</dbReference>
<keyword evidence="8 11" id="KW-0547">Nucleotide-binding</keyword>